<dbReference type="InterPro" id="IPR000150">
    <property type="entry name" value="Cof"/>
</dbReference>
<organism evidence="1 2">
    <name type="scientific">Afipia broomeae ATCC 49717</name>
    <dbReference type="NCBI Taxonomy" id="883078"/>
    <lineage>
        <taxon>Bacteria</taxon>
        <taxon>Pseudomonadati</taxon>
        <taxon>Pseudomonadota</taxon>
        <taxon>Alphaproteobacteria</taxon>
        <taxon>Hyphomicrobiales</taxon>
        <taxon>Nitrobacteraceae</taxon>
        <taxon>Afipia</taxon>
    </lineage>
</organism>
<comment type="caution">
    <text evidence="1">The sequence shown here is derived from an EMBL/GenBank/DDBJ whole genome shotgun (WGS) entry which is preliminary data.</text>
</comment>
<dbReference type="SUPFAM" id="SSF56784">
    <property type="entry name" value="HAD-like"/>
    <property type="match status" value="1"/>
</dbReference>
<dbReference type="PATRIC" id="fig|883078.3.peg.542"/>
<dbReference type="InterPro" id="IPR023214">
    <property type="entry name" value="HAD_sf"/>
</dbReference>
<dbReference type="GO" id="GO:0005829">
    <property type="term" value="C:cytosol"/>
    <property type="evidence" value="ECO:0007669"/>
    <property type="project" value="TreeGrafter"/>
</dbReference>
<keyword evidence="1" id="KW-0378">Hydrolase</keyword>
<dbReference type="AlphaFoldDB" id="K8PPI3"/>
<dbReference type="EMBL" id="AGWX01000001">
    <property type="protein sequence ID" value="EKS41425.1"/>
    <property type="molecule type" value="Genomic_DNA"/>
</dbReference>
<dbReference type="Pfam" id="PF08282">
    <property type="entry name" value="Hydrolase_3"/>
    <property type="match status" value="1"/>
</dbReference>
<evidence type="ECO:0000313" key="1">
    <source>
        <dbReference type="EMBL" id="EKS41425.1"/>
    </source>
</evidence>
<dbReference type="Proteomes" id="UP000001096">
    <property type="component" value="Unassembled WGS sequence"/>
</dbReference>
<dbReference type="InterPro" id="IPR006379">
    <property type="entry name" value="HAD-SF_hydro_IIB"/>
</dbReference>
<dbReference type="NCBIfam" id="TIGR01484">
    <property type="entry name" value="HAD-SF-IIB"/>
    <property type="match status" value="1"/>
</dbReference>
<dbReference type="eggNOG" id="COG0561">
    <property type="taxonomic scope" value="Bacteria"/>
</dbReference>
<protein>
    <submittedName>
        <fullName evidence="1">Cof-like hydrolase</fullName>
    </submittedName>
</protein>
<dbReference type="Gene3D" id="3.40.50.1000">
    <property type="entry name" value="HAD superfamily/HAD-like"/>
    <property type="match status" value="1"/>
</dbReference>
<accession>K8PPI3</accession>
<dbReference type="HOGENOM" id="CLU_044146_0_2_5"/>
<dbReference type="InterPro" id="IPR036412">
    <property type="entry name" value="HAD-like_sf"/>
</dbReference>
<gene>
    <name evidence="1" type="ORF">HMPREF9695_00517</name>
</gene>
<keyword evidence="2" id="KW-1185">Reference proteome</keyword>
<dbReference type="GO" id="GO:0016791">
    <property type="term" value="F:phosphatase activity"/>
    <property type="evidence" value="ECO:0007669"/>
    <property type="project" value="UniProtKB-ARBA"/>
</dbReference>
<dbReference type="PANTHER" id="PTHR10000">
    <property type="entry name" value="PHOSPHOSERINE PHOSPHATASE"/>
    <property type="match status" value="1"/>
</dbReference>
<proteinExistence type="predicted"/>
<dbReference type="NCBIfam" id="TIGR00099">
    <property type="entry name" value="Cof-subfamily"/>
    <property type="match status" value="1"/>
</dbReference>
<dbReference type="SFLD" id="SFLDS00003">
    <property type="entry name" value="Haloacid_Dehalogenase"/>
    <property type="match status" value="1"/>
</dbReference>
<dbReference type="SFLD" id="SFLDG01140">
    <property type="entry name" value="C2.B:_Phosphomannomutase_and_P"/>
    <property type="match status" value="1"/>
</dbReference>
<dbReference type="Gene3D" id="3.30.1240.10">
    <property type="match status" value="1"/>
</dbReference>
<dbReference type="RefSeq" id="WP_006019224.1">
    <property type="nucleotide sequence ID" value="NZ_KB375282.1"/>
</dbReference>
<dbReference type="GO" id="GO:0000287">
    <property type="term" value="F:magnesium ion binding"/>
    <property type="evidence" value="ECO:0007669"/>
    <property type="project" value="TreeGrafter"/>
</dbReference>
<dbReference type="CDD" id="cd07516">
    <property type="entry name" value="HAD_Pase"/>
    <property type="match status" value="1"/>
</dbReference>
<sequence length="270" mass="29056">MTPIQLLVSDVDGTLVTPDKKLTPATLDAVSELRAKGILFTITSSRPPIGLRMLVEPLGIALPMGPFNGSSIVNPDLTVDEQHTIPKLTVMESLALFARRGIDAWIFTNRRWVIHRDDGQYVSHEQQTIQAGPLIVDRDELYVSEACKVVGVSADFSLLAECETELRHLLGAEAHVARSQDYYLDVTPPGYDKGSFVAAIGKRLDIPPQAIATIGDMSNDLPMFRAAGTSFAMGNASDAIKAQAAHITASNTDDGFAKAVATILKANDEA</sequence>
<dbReference type="PROSITE" id="PS01228">
    <property type="entry name" value="COF_1"/>
    <property type="match status" value="1"/>
</dbReference>
<evidence type="ECO:0000313" key="2">
    <source>
        <dbReference type="Proteomes" id="UP000001096"/>
    </source>
</evidence>
<name>K8PPI3_9BRAD</name>
<dbReference type="PANTHER" id="PTHR10000:SF8">
    <property type="entry name" value="HAD SUPERFAMILY HYDROLASE-LIKE, TYPE 3"/>
    <property type="match status" value="1"/>
</dbReference>
<reference evidence="1 2" key="1">
    <citation type="submission" date="2012-04" db="EMBL/GenBank/DDBJ databases">
        <title>The Genome Sequence of Afipia broomeae ATCC 49717.</title>
        <authorList>
            <consortium name="The Broad Institute Genome Sequencing Platform"/>
            <person name="Earl A."/>
            <person name="Ward D."/>
            <person name="Feldgarden M."/>
            <person name="Gevers D."/>
            <person name="Huys G."/>
            <person name="Walker B."/>
            <person name="Young S.K."/>
            <person name="Zeng Q."/>
            <person name="Gargeya S."/>
            <person name="Fitzgerald M."/>
            <person name="Haas B."/>
            <person name="Abouelleil A."/>
            <person name="Alvarado L."/>
            <person name="Arachchi H.M."/>
            <person name="Berlin A."/>
            <person name="Chapman S.B."/>
            <person name="Goldberg J."/>
            <person name="Griggs A."/>
            <person name="Gujja S."/>
            <person name="Hansen M."/>
            <person name="Howarth C."/>
            <person name="Imamovic A."/>
            <person name="Larimer J."/>
            <person name="McCowen C."/>
            <person name="Montmayeur A."/>
            <person name="Murphy C."/>
            <person name="Neiman D."/>
            <person name="Pearson M."/>
            <person name="Priest M."/>
            <person name="Roberts A."/>
            <person name="Saif S."/>
            <person name="Shea T."/>
            <person name="Sisk P."/>
            <person name="Sykes S."/>
            <person name="Wortman J."/>
            <person name="Nusbaum C."/>
            <person name="Birren B."/>
        </authorList>
    </citation>
    <scope>NUCLEOTIDE SEQUENCE [LARGE SCALE GENOMIC DNA]</scope>
    <source>
        <strain evidence="1 2">ATCC 49717</strain>
    </source>
</reference>